<protein>
    <recommendedName>
        <fullName evidence="10">Site-specific integrase</fullName>
    </recommendedName>
</protein>
<evidence type="ECO:0000313" key="9">
    <source>
        <dbReference type="Proteomes" id="UP000016231"/>
    </source>
</evidence>
<dbReference type="PANTHER" id="PTHR30629:SF2">
    <property type="entry name" value="PROPHAGE INTEGRASE INTS-RELATED"/>
    <property type="match status" value="1"/>
</dbReference>
<feature type="domain" description="Core-binding (CB)" evidence="7">
    <location>
        <begin position="77"/>
        <end position="152"/>
    </location>
</feature>
<dbReference type="SUPFAM" id="SSF56349">
    <property type="entry name" value="DNA breaking-rejoining enzymes"/>
    <property type="match status" value="1"/>
</dbReference>
<dbReference type="Gene3D" id="1.10.150.130">
    <property type="match status" value="1"/>
</dbReference>
<organism evidence="8 9">
    <name type="scientific">Fusobacterium vincentii 3_1_36A2</name>
    <dbReference type="NCBI Taxonomy" id="469604"/>
    <lineage>
        <taxon>Bacteria</taxon>
        <taxon>Fusobacteriati</taxon>
        <taxon>Fusobacteriota</taxon>
        <taxon>Fusobacteriia</taxon>
        <taxon>Fusobacteriales</taxon>
        <taxon>Fusobacteriaceae</taxon>
        <taxon>Fusobacterium</taxon>
    </lineage>
</organism>
<feature type="domain" description="Tyr recombinase" evidence="6">
    <location>
        <begin position="178"/>
        <end position="353"/>
    </location>
</feature>
<dbReference type="KEGG" id="fnc:HMPREF0946_00843"/>
<dbReference type="InterPro" id="IPR004107">
    <property type="entry name" value="Integrase_SAM-like_N"/>
</dbReference>
<evidence type="ECO:0000259" key="7">
    <source>
        <dbReference type="PROSITE" id="PS51900"/>
    </source>
</evidence>
<dbReference type="InterPro" id="IPR050808">
    <property type="entry name" value="Phage_Integrase"/>
</dbReference>
<proteinExistence type="inferred from homology"/>
<evidence type="ECO:0000256" key="1">
    <source>
        <dbReference type="ARBA" id="ARBA00008857"/>
    </source>
</evidence>
<dbReference type="PROSITE" id="PS51898">
    <property type="entry name" value="TYR_RECOMBINASE"/>
    <property type="match status" value="1"/>
</dbReference>
<comment type="similarity">
    <text evidence="1">Belongs to the 'phage' integrase family.</text>
</comment>
<evidence type="ECO:0000259" key="6">
    <source>
        <dbReference type="PROSITE" id="PS51898"/>
    </source>
</evidence>
<keyword evidence="3 5" id="KW-0238">DNA-binding</keyword>
<dbReference type="InterPro" id="IPR010998">
    <property type="entry name" value="Integrase_recombinase_N"/>
</dbReference>
<dbReference type="Pfam" id="PF00589">
    <property type="entry name" value="Phage_integrase"/>
    <property type="match status" value="1"/>
</dbReference>
<dbReference type="OrthoDB" id="9801717at2"/>
<name>C7XPM7_FUSVC</name>
<dbReference type="Gene3D" id="1.10.443.10">
    <property type="entry name" value="Intergrase catalytic core"/>
    <property type="match status" value="1"/>
</dbReference>
<sequence length="355" mass="41855">MKASNGMGTIVKLSGKRRKPYALKGQGVYTEKGYYQPLIETFATKKEAEAFRIAYFNNKISEDKEKGIEVPKTHKTLLFEDLYKIWLENKKPAKTSLRNYTSYFSNSKKLHKLDIKNINGILLQKILNELDLSKGTLRNLKSFWKQLFDFALLNDFCQKEYVSFLKLPNEEKGKKTSDRNRIFAADDLQKLWDNLYKDIDRFKILDIILVDCYTGLRPSELLNIKNERVFLEERYIDITKSKSKAGIRKLPISDKIYDIIKKRYDPGKEFLFTRYDGAKLTYDTYDYEFRELMKDLEIEYHTAHDCRHTFATLLSNAEIDKEIIIKLTGHSSYKITSEKYIHKTLKNYRDAINKI</sequence>
<dbReference type="InterPro" id="IPR002104">
    <property type="entry name" value="Integrase_catalytic"/>
</dbReference>
<evidence type="ECO:0000256" key="5">
    <source>
        <dbReference type="PROSITE-ProRule" id="PRU01248"/>
    </source>
</evidence>
<gene>
    <name evidence="8" type="ORF">HMPREF0946_00843</name>
</gene>
<accession>C7XPM7</accession>
<dbReference type="PANTHER" id="PTHR30629">
    <property type="entry name" value="PROPHAGE INTEGRASE"/>
    <property type="match status" value="1"/>
</dbReference>
<dbReference type="InterPro" id="IPR044068">
    <property type="entry name" value="CB"/>
</dbReference>
<keyword evidence="4" id="KW-0233">DNA recombination</keyword>
<dbReference type="Proteomes" id="UP000016231">
    <property type="component" value="Chromosome"/>
</dbReference>
<dbReference type="Pfam" id="PF14659">
    <property type="entry name" value="Phage_int_SAM_3"/>
    <property type="match status" value="1"/>
</dbReference>
<evidence type="ECO:0000256" key="3">
    <source>
        <dbReference type="ARBA" id="ARBA00023125"/>
    </source>
</evidence>
<evidence type="ECO:0000313" key="8">
    <source>
        <dbReference type="EMBL" id="EEU32770.1"/>
    </source>
</evidence>
<dbReference type="EMBL" id="CP003700">
    <property type="protein sequence ID" value="EEU32770.1"/>
    <property type="molecule type" value="Genomic_DNA"/>
</dbReference>
<dbReference type="GO" id="GO:0015074">
    <property type="term" value="P:DNA integration"/>
    <property type="evidence" value="ECO:0007669"/>
    <property type="project" value="UniProtKB-KW"/>
</dbReference>
<evidence type="ECO:0008006" key="10">
    <source>
        <dbReference type="Google" id="ProtNLM"/>
    </source>
</evidence>
<dbReference type="RefSeq" id="WP_008799707.1">
    <property type="nucleotide sequence ID" value="NC_022196.1"/>
</dbReference>
<dbReference type="GO" id="GO:0003677">
    <property type="term" value="F:DNA binding"/>
    <property type="evidence" value="ECO:0007669"/>
    <property type="project" value="UniProtKB-UniRule"/>
</dbReference>
<evidence type="ECO:0000256" key="2">
    <source>
        <dbReference type="ARBA" id="ARBA00022908"/>
    </source>
</evidence>
<keyword evidence="2" id="KW-0229">DNA integration</keyword>
<dbReference type="HOGENOM" id="CLU_027562_1_1_0"/>
<dbReference type="InterPro" id="IPR011010">
    <property type="entry name" value="DNA_brk_join_enz"/>
</dbReference>
<dbReference type="eggNOG" id="COG0582">
    <property type="taxonomic scope" value="Bacteria"/>
</dbReference>
<dbReference type="CDD" id="cd00796">
    <property type="entry name" value="INT_Rci_Hp1_C"/>
    <property type="match status" value="1"/>
</dbReference>
<dbReference type="GO" id="GO:0006310">
    <property type="term" value="P:DNA recombination"/>
    <property type="evidence" value="ECO:0007669"/>
    <property type="project" value="UniProtKB-KW"/>
</dbReference>
<dbReference type="AlphaFoldDB" id="C7XPM7"/>
<dbReference type="PROSITE" id="PS51900">
    <property type="entry name" value="CB"/>
    <property type="match status" value="1"/>
</dbReference>
<evidence type="ECO:0000256" key="4">
    <source>
        <dbReference type="ARBA" id="ARBA00023172"/>
    </source>
</evidence>
<dbReference type="InterPro" id="IPR013762">
    <property type="entry name" value="Integrase-like_cat_sf"/>
</dbReference>
<reference evidence="8 9" key="1">
    <citation type="submission" date="2013-08" db="EMBL/GenBank/DDBJ databases">
        <title>The Genome Sequence of Fusobacterium sp. 3_1_36A2.</title>
        <authorList>
            <consortium name="The Broad Institute Genome Sequencing Platform"/>
            <person name="Earl A."/>
            <person name="Ward D."/>
            <person name="Feldgarden M."/>
            <person name="Gevers D."/>
            <person name="Strauss J."/>
            <person name="White A."/>
            <person name="Allen-Vercoe E."/>
            <person name="Walker B."/>
            <person name="Young S.K."/>
            <person name="Zeng Q."/>
            <person name="Gargeya S."/>
            <person name="Fitzgerald M."/>
            <person name="Haas B."/>
            <person name="Abouelleil A."/>
            <person name="Alvarado L."/>
            <person name="Arachchi H.M."/>
            <person name="Berlin A.M."/>
            <person name="Chapman S.B."/>
            <person name="Goldberg J."/>
            <person name="Griggs A."/>
            <person name="Gujja S."/>
            <person name="Hansen M."/>
            <person name="Howarth C."/>
            <person name="Imamovic A."/>
            <person name="Larimer J."/>
            <person name="McCowen C."/>
            <person name="Montmayeur A."/>
            <person name="Murphy C."/>
            <person name="Neiman D."/>
            <person name="Pearson M."/>
            <person name="Priest M."/>
            <person name="Roberts A."/>
            <person name="Saif S."/>
            <person name="Shea T."/>
            <person name="Sisk P."/>
            <person name="Sykes S."/>
            <person name="Wortman J."/>
            <person name="Nusbaum C."/>
            <person name="Birren B."/>
        </authorList>
    </citation>
    <scope>NUCLEOTIDE SEQUENCE [LARGE SCALE GENOMIC DNA]</scope>
    <source>
        <strain evidence="8 9">3_1_36A2</strain>
    </source>
</reference>
<dbReference type="STRING" id="469604.HMPREF0946_00843"/>